<dbReference type="InterPro" id="IPR043519">
    <property type="entry name" value="NT_sf"/>
</dbReference>
<dbReference type="RefSeq" id="WP_260748057.1">
    <property type="nucleotide sequence ID" value="NZ_CP092109.1"/>
</dbReference>
<gene>
    <name evidence="2" type="ORF">L9S41_18800</name>
</gene>
<accession>A0ABY5ZLW9</accession>
<dbReference type="Pfam" id="PF18765">
    <property type="entry name" value="Polbeta"/>
    <property type="match status" value="1"/>
</dbReference>
<organism evidence="2 3">
    <name type="scientific">Geoalkalibacter halelectricus</name>
    <dbReference type="NCBI Taxonomy" id="2847045"/>
    <lineage>
        <taxon>Bacteria</taxon>
        <taxon>Pseudomonadati</taxon>
        <taxon>Thermodesulfobacteriota</taxon>
        <taxon>Desulfuromonadia</taxon>
        <taxon>Desulfuromonadales</taxon>
        <taxon>Geoalkalibacteraceae</taxon>
        <taxon>Geoalkalibacter</taxon>
    </lineage>
</organism>
<evidence type="ECO:0000313" key="2">
    <source>
        <dbReference type="EMBL" id="UWZ79706.1"/>
    </source>
</evidence>
<protein>
    <submittedName>
        <fullName evidence="2">Nucleotidyltransferase domain-containing protein</fullName>
    </submittedName>
</protein>
<feature type="domain" description="Polymerase beta nucleotidyltransferase" evidence="1">
    <location>
        <begin position="12"/>
        <end position="85"/>
    </location>
</feature>
<dbReference type="EMBL" id="CP092109">
    <property type="protein sequence ID" value="UWZ79706.1"/>
    <property type="molecule type" value="Genomic_DNA"/>
</dbReference>
<dbReference type="InterPro" id="IPR041633">
    <property type="entry name" value="Polbeta"/>
</dbReference>
<dbReference type="Gene3D" id="3.30.460.10">
    <property type="entry name" value="Beta Polymerase, domain 2"/>
    <property type="match status" value="1"/>
</dbReference>
<proteinExistence type="predicted"/>
<sequence length="89" mass="9867">MISERDREAVLAIARKYKVPTVLLFGSSLADGVEARDIDLAIEGLADVDYFAFYGELLCALSKPVDVVDLSKKSKFTEMVRREGVRLDA</sequence>
<dbReference type="CDD" id="cd05403">
    <property type="entry name" value="NT_KNTase_like"/>
    <property type="match status" value="1"/>
</dbReference>
<keyword evidence="3" id="KW-1185">Reference proteome</keyword>
<name>A0ABY5ZLW9_9BACT</name>
<evidence type="ECO:0000259" key="1">
    <source>
        <dbReference type="Pfam" id="PF18765"/>
    </source>
</evidence>
<dbReference type="SUPFAM" id="SSF81301">
    <property type="entry name" value="Nucleotidyltransferase"/>
    <property type="match status" value="1"/>
</dbReference>
<evidence type="ECO:0000313" key="3">
    <source>
        <dbReference type="Proteomes" id="UP001060414"/>
    </source>
</evidence>
<reference evidence="2" key="1">
    <citation type="journal article" date="2022" name="Environ. Microbiol.">
        <title>Geoalkalibacter halelectricus SAP #1 sp. nov. possessing extracellular electron transfer and mineral#reducing capabilities from a haloalkaline environment.</title>
        <authorList>
            <person name="Yadav S."/>
            <person name="Singh R."/>
            <person name="Sundharam S.S."/>
            <person name="Chaudhary S."/>
            <person name="Krishnamurthi S."/>
            <person name="Patil S.A."/>
        </authorList>
    </citation>
    <scope>NUCLEOTIDE SEQUENCE</scope>
    <source>
        <strain evidence="2">SAP-1</strain>
    </source>
</reference>
<dbReference type="Proteomes" id="UP001060414">
    <property type="component" value="Chromosome"/>
</dbReference>